<keyword evidence="3" id="KW-0072">Autophagy</keyword>
<reference evidence="4 5" key="1">
    <citation type="journal article" date="2015" name="Genome Biol. Evol.">
        <title>Phylogenomic analyses indicate that early fungi evolved digesting cell walls of algal ancestors of land plants.</title>
        <authorList>
            <person name="Chang Y."/>
            <person name="Wang S."/>
            <person name="Sekimoto S."/>
            <person name="Aerts A.L."/>
            <person name="Choi C."/>
            <person name="Clum A."/>
            <person name="LaButti K.M."/>
            <person name="Lindquist E.A."/>
            <person name="Yee Ngan C."/>
            <person name="Ohm R.A."/>
            <person name="Salamov A.A."/>
            <person name="Grigoriev I.V."/>
            <person name="Spatafora J.W."/>
            <person name="Berbee M.L."/>
        </authorList>
    </citation>
    <scope>NUCLEOTIDE SEQUENCE [LARGE SCALE GENOMIC DNA]</scope>
    <source>
        <strain evidence="4 5">JEL478</strain>
    </source>
</reference>
<dbReference type="GO" id="GO:1990316">
    <property type="term" value="C:Atg1/ULK1 kinase complex"/>
    <property type="evidence" value="ECO:0007669"/>
    <property type="project" value="TreeGrafter"/>
</dbReference>
<organism evidence="4 5">
    <name type="scientific">Gonapodya prolifera (strain JEL478)</name>
    <name type="common">Monoblepharis prolifera</name>
    <dbReference type="NCBI Taxonomy" id="1344416"/>
    <lineage>
        <taxon>Eukaryota</taxon>
        <taxon>Fungi</taxon>
        <taxon>Fungi incertae sedis</taxon>
        <taxon>Chytridiomycota</taxon>
        <taxon>Chytridiomycota incertae sedis</taxon>
        <taxon>Monoblepharidomycetes</taxon>
        <taxon>Monoblepharidales</taxon>
        <taxon>Gonapodyaceae</taxon>
        <taxon>Gonapodya</taxon>
    </lineage>
</organism>
<dbReference type="PANTHER" id="PTHR13292">
    <property type="entry name" value="AUTOPHAGY-RELATED PROTEIN 101"/>
    <property type="match status" value="1"/>
</dbReference>
<feature type="non-terminal residue" evidence="4">
    <location>
        <position position="1"/>
    </location>
</feature>
<dbReference type="STRING" id="1344416.A0A139AY30"/>
<evidence type="ECO:0000313" key="5">
    <source>
        <dbReference type="Proteomes" id="UP000070544"/>
    </source>
</evidence>
<keyword evidence="5" id="KW-1185">Reference proteome</keyword>
<sequence length="187" mass="21574">STPEDLPTSVFQVPISVERFYLRESLRALLHSILFHRLIGPIRPRVLELSSLDVSYARIDDSDIERTVEERITTFVKALDSSPTPPTLSVSFLMRQRRHSLFRGQYEEDVCWERWDVGVKLRTARNDAEHAQSKRVLERDLESALIRISQLSNDTKEHIPAVNSLDNPPFPWNIVITAPTGFSSFFR</sequence>
<evidence type="ECO:0000256" key="3">
    <source>
        <dbReference type="ARBA" id="ARBA00023006"/>
    </source>
</evidence>
<dbReference type="GO" id="GO:0000045">
    <property type="term" value="P:autophagosome assembly"/>
    <property type="evidence" value="ECO:0007669"/>
    <property type="project" value="TreeGrafter"/>
</dbReference>
<gene>
    <name evidence="4" type="ORF">M427DRAFT_274740</name>
</gene>
<comment type="similarity">
    <text evidence="1">Belongs to the ATG101 family.</text>
</comment>
<dbReference type="GO" id="GO:0000407">
    <property type="term" value="C:phagophore assembly site"/>
    <property type="evidence" value="ECO:0007669"/>
    <property type="project" value="TreeGrafter"/>
</dbReference>
<dbReference type="InterPro" id="IPR012445">
    <property type="entry name" value="ATG101"/>
</dbReference>
<dbReference type="PANTHER" id="PTHR13292:SF0">
    <property type="entry name" value="AUTOPHAGY-RELATED PROTEIN 101"/>
    <property type="match status" value="1"/>
</dbReference>
<dbReference type="OrthoDB" id="10259639at2759"/>
<dbReference type="AlphaFoldDB" id="A0A139AY30"/>
<proteinExistence type="inferred from homology"/>
<evidence type="ECO:0000256" key="2">
    <source>
        <dbReference type="ARBA" id="ARBA00018874"/>
    </source>
</evidence>
<protein>
    <recommendedName>
        <fullName evidence="2">Autophagy-related protein 101</fullName>
    </recommendedName>
</protein>
<evidence type="ECO:0000313" key="4">
    <source>
        <dbReference type="EMBL" id="KXS21607.1"/>
    </source>
</evidence>
<name>A0A139AY30_GONPJ</name>
<evidence type="ECO:0000256" key="1">
    <source>
        <dbReference type="ARBA" id="ARBA00007130"/>
    </source>
</evidence>
<dbReference type="Pfam" id="PF07855">
    <property type="entry name" value="ATG101"/>
    <property type="match status" value="1"/>
</dbReference>
<dbReference type="Proteomes" id="UP000070544">
    <property type="component" value="Unassembled WGS sequence"/>
</dbReference>
<accession>A0A139AY30</accession>
<dbReference type="OMA" id="VCWEIWT"/>
<dbReference type="EMBL" id="KQ965732">
    <property type="protein sequence ID" value="KXS21607.1"/>
    <property type="molecule type" value="Genomic_DNA"/>
</dbReference>
<dbReference type="GO" id="GO:0019901">
    <property type="term" value="F:protein kinase binding"/>
    <property type="evidence" value="ECO:0007669"/>
    <property type="project" value="TreeGrafter"/>
</dbReference>